<evidence type="ECO:0000256" key="1">
    <source>
        <dbReference type="SAM" id="Phobius"/>
    </source>
</evidence>
<dbReference type="OrthoDB" id="10551335at2759"/>
<feature type="transmembrane region" description="Helical" evidence="1">
    <location>
        <begin position="42"/>
        <end position="61"/>
    </location>
</feature>
<keyword evidence="1" id="KW-0812">Transmembrane</keyword>
<organism evidence="2 3">
    <name type="scientific">Achlya hypogyna</name>
    <name type="common">Oomycete</name>
    <name type="synonym">Protoachlya hypogyna</name>
    <dbReference type="NCBI Taxonomy" id="1202772"/>
    <lineage>
        <taxon>Eukaryota</taxon>
        <taxon>Sar</taxon>
        <taxon>Stramenopiles</taxon>
        <taxon>Oomycota</taxon>
        <taxon>Saprolegniomycetes</taxon>
        <taxon>Saprolegniales</taxon>
        <taxon>Achlyaceae</taxon>
        <taxon>Achlya</taxon>
    </lineage>
</organism>
<feature type="transmembrane region" description="Helical" evidence="1">
    <location>
        <begin position="12"/>
        <end position="36"/>
    </location>
</feature>
<sequence>MVRLTWHAGAFLVWSILAGIYYAGILLAVSTSWIVAFVPSTIVLPCAAVGLVASCVGLLYLRRARRYASVLPIAWLLFAHAGLLAGIATPAYLAYDRVASGDISYLRPSTPAVYDEYAYRHSTYSNCYRRYDDGGEELFKREYCEQLGRAYCNDLPLRATLVQPQIFANFTDTVRIQTLLAKEVFFGVSIDNKTTLSQFCGTVASDVFSAEPSIDYVCSGCTQLTNSQHHVSGFGSWLQSTCPVSAADAFTSFCLLYSSPKVYSYLLTDERARSCRYTFVQPYGKSWPNLCFWTNFGTLRKSYLDWIRYPAVLVGSVAFLLSISLFLYESARDPLDEDDTLMYEAMTRPSQLSTVPA</sequence>
<feature type="transmembrane region" description="Helical" evidence="1">
    <location>
        <begin position="73"/>
        <end position="95"/>
    </location>
</feature>
<evidence type="ECO:0000313" key="3">
    <source>
        <dbReference type="Proteomes" id="UP000243579"/>
    </source>
</evidence>
<keyword evidence="1" id="KW-1133">Transmembrane helix</keyword>
<dbReference type="AlphaFoldDB" id="A0A1V9YNI3"/>
<protein>
    <recommendedName>
        <fullName evidence="4">Transmembrane protein</fullName>
    </recommendedName>
</protein>
<accession>A0A1V9YNI3</accession>
<reference evidence="2 3" key="1">
    <citation type="journal article" date="2014" name="Genome Biol. Evol.">
        <title>The secreted proteins of Achlya hypogyna and Thraustotheca clavata identify the ancestral oomycete secretome and reveal gene acquisitions by horizontal gene transfer.</title>
        <authorList>
            <person name="Misner I."/>
            <person name="Blouin N."/>
            <person name="Leonard G."/>
            <person name="Richards T.A."/>
            <person name="Lane C.E."/>
        </authorList>
    </citation>
    <scope>NUCLEOTIDE SEQUENCE [LARGE SCALE GENOMIC DNA]</scope>
    <source>
        <strain evidence="2 3">ATCC 48635</strain>
    </source>
</reference>
<evidence type="ECO:0008006" key="4">
    <source>
        <dbReference type="Google" id="ProtNLM"/>
    </source>
</evidence>
<keyword evidence="3" id="KW-1185">Reference proteome</keyword>
<comment type="caution">
    <text evidence="2">The sequence shown here is derived from an EMBL/GenBank/DDBJ whole genome shotgun (WGS) entry which is preliminary data.</text>
</comment>
<feature type="transmembrane region" description="Helical" evidence="1">
    <location>
        <begin position="306"/>
        <end position="328"/>
    </location>
</feature>
<dbReference type="Proteomes" id="UP000243579">
    <property type="component" value="Unassembled WGS sequence"/>
</dbReference>
<keyword evidence="1" id="KW-0472">Membrane</keyword>
<name>A0A1V9YNI3_ACHHY</name>
<dbReference type="EMBL" id="JNBR01001453">
    <property type="protein sequence ID" value="OQR87267.1"/>
    <property type="molecule type" value="Genomic_DNA"/>
</dbReference>
<gene>
    <name evidence="2" type="ORF">ACHHYP_20408</name>
</gene>
<proteinExistence type="predicted"/>
<evidence type="ECO:0000313" key="2">
    <source>
        <dbReference type="EMBL" id="OQR87267.1"/>
    </source>
</evidence>